<dbReference type="PANTHER" id="PTHR21345">
    <property type="entry name" value="SPIRE"/>
    <property type="match status" value="1"/>
</dbReference>
<gene>
    <name evidence="2" type="ORF">TSAR_005056</name>
</gene>
<dbReference type="GO" id="GO:0048193">
    <property type="term" value="P:Golgi vesicle transport"/>
    <property type="evidence" value="ECO:0007669"/>
    <property type="project" value="TreeGrafter"/>
</dbReference>
<dbReference type="InterPro" id="IPR011011">
    <property type="entry name" value="Znf_FYVE_PHD"/>
</dbReference>
<dbReference type="Proteomes" id="UP000215335">
    <property type="component" value="Unassembled WGS sequence"/>
</dbReference>
<comment type="caution">
    <text evidence="2">The sequence shown here is derived from an EMBL/GenBank/DDBJ whole genome shotgun (WGS) entry which is preliminary data.</text>
</comment>
<dbReference type="GO" id="GO:0008017">
    <property type="term" value="F:microtubule binding"/>
    <property type="evidence" value="ECO:0007669"/>
    <property type="project" value="TreeGrafter"/>
</dbReference>
<dbReference type="GO" id="GO:0051295">
    <property type="term" value="P:establishment of meiotic spindle localization"/>
    <property type="evidence" value="ECO:0007669"/>
    <property type="project" value="TreeGrafter"/>
</dbReference>
<dbReference type="GO" id="GO:0036089">
    <property type="term" value="P:cleavage furrow formation"/>
    <property type="evidence" value="ECO:0007669"/>
    <property type="project" value="TreeGrafter"/>
</dbReference>
<dbReference type="InterPro" id="IPR013083">
    <property type="entry name" value="Znf_RING/FYVE/PHD"/>
</dbReference>
<dbReference type="InterPro" id="IPR029901">
    <property type="entry name" value="Spire"/>
</dbReference>
<dbReference type="GO" id="GO:0030041">
    <property type="term" value="P:actin filament polymerization"/>
    <property type="evidence" value="ECO:0007669"/>
    <property type="project" value="TreeGrafter"/>
</dbReference>
<evidence type="ECO:0000313" key="3">
    <source>
        <dbReference type="Proteomes" id="UP000215335"/>
    </source>
</evidence>
<evidence type="ECO:0000256" key="1">
    <source>
        <dbReference type="SAM" id="MobiDB-lite"/>
    </source>
</evidence>
<keyword evidence="3" id="KW-1185">Reference proteome</keyword>
<dbReference type="GO" id="GO:0003779">
    <property type="term" value="F:actin binding"/>
    <property type="evidence" value="ECO:0007669"/>
    <property type="project" value="InterPro"/>
</dbReference>
<dbReference type="STRING" id="543379.A0A232EYF0"/>
<dbReference type="PANTHER" id="PTHR21345:SF3">
    <property type="entry name" value="PROTEIN SPIRE"/>
    <property type="match status" value="1"/>
</dbReference>
<protein>
    <recommendedName>
        <fullName evidence="4">Protein spire</fullName>
    </recommendedName>
</protein>
<reference evidence="2 3" key="1">
    <citation type="journal article" date="2017" name="Curr. Biol.">
        <title>The Evolution of Venom by Co-option of Single-Copy Genes.</title>
        <authorList>
            <person name="Martinson E.O."/>
            <person name="Mrinalini"/>
            <person name="Kelkar Y.D."/>
            <person name="Chang C.H."/>
            <person name="Werren J.H."/>
        </authorList>
    </citation>
    <scope>NUCLEOTIDE SEQUENCE [LARGE SCALE GENOMIC DNA]</scope>
    <source>
        <strain evidence="2 3">Alberta</strain>
        <tissue evidence="2">Whole body</tissue>
    </source>
</reference>
<dbReference type="GO" id="GO:0040038">
    <property type="term" value="P:polar body extrusion after meiotic divisions"/>
    <property type="evidence" value="ECO:0007669"/>
    <property type="project" value="TreeGrafter"/>
</dbReference>
<sequence>MDDIRKRRYCLKKISRSSISLRKDSFSAILELVKSKPQLKKVSDRVLPPLKKEYNLHELLMESIKRPPKPLRSARNPKTSDQNIFWLDVDIKSTNNYLKKEEMLPTSQNLRKLIPVDFDLKLDEDEEDDGDNNITIDSNVRKNIVIHKSSKCISKLLRSVDKIENTNSLDDSWKLHDGLQLTKHEYHKFCDVQLESYDLATQCPSRQVVNQCLNEMLLEDRLSLTLEEIVHIRNVLTKAELESLPVEGSVKEDVEKRRICFLCLKTRFGILGPWGQRCRLCDRTICVKCYSKMKIPTDHFSQVPVLLLSPALLLSPSSMQSDSDVMKNSWSKCNRAFGSAPSSPAAKRQNPEIPNDILLKPSNETKFTKQSETSNKTFKNILYQTTAARFDYEKRSFLEASESPIKFSIARTLRAQYRNNPDQELKIDRLRGILMVVCHDCRLMVAQIIKSSRSTRTNIRNNVISRLTLNLSPAYI</sequence>
<organism evidence="2 3">
    <name type="scientific">Trichomalopsis sarcophagae</name>
    <dbReference type="NCBI Taxonomy" id="543379"/>
    <lineage>
        <taxon>Eukaryota</taxon>
        <taxon>Metazoa</taxon>
        <taxon>Ecdysozoa</taxon>
        <taxon>Arthropoda</taxon>
        <taxon>Hexapoda</taxon>
        <taxon>Insecta</taxon>
        <taxon>Pterygota</taxon>
        <taxon>Neoptera</taxon>
        <taxon>Endopterygota</taxon>
        <taxon>Hymenoptera</taxon>
        <taxon>Apocrita</taxon>
        <taxon>Proctotrupomorpha</taxon>
        <taxon>Chalcidoidea</taxon>
        <taxon>Pteromalidae</taxon>
        <taxon>Pteromalinae</taxon>
        <taxon>Trichomalopsis</taxon>
    </lineage>
</organism>
<name>A0A232EYF0_9HYME</name>
<dbReference type="OrthoDB" id="10043757at2759"/>
<evidence type="ECO:0008006" key="4">
    <source>
        <dbReference type="Google" id="ProtNLM"/>
    </source>
</evidence>
<dbReference type="AlphaFoldDB" id="A0A232EYF0"/>
<dbReference type="SUPFAM" id="SSF57903">
    <property type="entry name" value="FYVE/PHD zinc finger"/>
    <property type="match status" value="1"/>
</dbReference>
<dbReference type="GO" id="GO:0030659">
    <property type="term" value="C:cytoplasmic vesicle membrane"/>
    <property type="evidence" value="ECO:0007669"/>
    <property type="project" value="TreeGrafter"/>
</dbReference>
<evidence type="ECO:0000313" key="2">
    <source>
        <dbReference type="EMBL" id="OXU23320.1"/>
    </source>
</evidence>
<proteinExistence type="predicted"/>
<accession>A0A232EYF0</accession>
<dbReference type="Gene3D" id="3.30.40.10">
    <property type="entry name" value="Zinc/RING finger domain, C3HC4 (zinc finger)"/>
    <property type="match status" value="1"/>
</dbReference>
<dbReference type="EMBL" id="NNAY01001650">
    <property type="protein sequence ID" value="OXU23320.1"/>
    <property type="molecule type" value="Genomic_DNA"/>
</dbReference>
<dbReference type="GO" id="GO:0045010">
    <property type="term" value="P:actin nucleation"/>
    <property type="evidence" value="ECO:0007669"/>
    <property type="project" value="InterPro"/>
</dbReference>
<feature type="region of interest" description="Disordered" evidence="1">
    <location>
        <begin position="337"/>
        <end position="361"/>
    </location>
</feature>
<dbReference type="GO" id="GO:0051639">
    <property type="term" value="P:actin filament network formation"/>
    <property type="evidence" value="ECO:0007669"/>
    <property type="project" value="TreeGrafter"/>
</dbReference>
<dbReference type="GO" id="GO:0005938">
    <property type="term" value="C:cell cortex"/>
    <property type="evidence" value="ECO:0007669"/>
    <property type="project" value="TreeGrafter"/>
</dbReference>